<keyword evidence="3" id="KW-1185">Reference proteome</keyword>
<feature type="transmembrane region" description="Helical" evidence="1">
    <location>
        <begin position="113"/>
        <end position="134"/>
    </location>
</feature>
<evidence type="ECO:0000256" key="1">
    <source>
        <dbReference type="SAM" id="Phobius"/>
    </source>
</evidence>
<keyword evidence="1" id="KW-1133">Transmembrane helix</keyword>
<evidence type="ECO:0000313" key="3">
    <source>
        <dbReference type="Proteomes" id="UP001164712"/>
    </source>
</evidence>
<feature type="transmembrane region" description="Helical" evidence="1">
    <location>
        <begin position="41"/>
        <end position="60"/>
    </location>
</feature>
<dbReference type="InterPro" id="IPR009781">
    <property type="entry name" value="DUF1345"/>
</dbReference>
<dbReference type="Pfam" id="PF07077">
    <property type="entry name" value="DUF1345"/>
    <property type="match status" value="1"/>
</dbReference>
<keyword evidence="1" id="KW-0812">Transmembrane</keyword>
<feature type="transmembrane region" description="Helical" evidence="1">
    <location>
        <begin position="80"/>
        <end position="101"/>
    </location>
</feature>
<gene>
    <name evidence="2" type="ORF">O1V66_12545</name>
</gene>
<organism evidence="2 3">
    <name type="scientific">Rouxiella chamberiensis</name>
    <dbReference type="NCBI Taxonomy" id="1513468"/>
    <lineage>
        <taxon>Bacteria</taxon>
        <taxon>Pseudomonadati</taxon>
        <taxon>Pseudomonadota</taxon>
        <taxon>Gammaproteobacteria</taxon>
        <taxon>Enterobacterales</taxon>
        <taxon>Yersiniaceae</taxon>
        <taxon>Rouxiella</taxon>
    </lineage>
</organism>
<accession>A0ABY7HLG3</accession>
<evidence type="ECO:0000313" key="2">
    <source>
        <dbReference type="EMBL" id="WAS99891.1"/>
    </source>
</evidence>
<feature type="transmembrane region" description="Helical" evidence="1">
    <location>
        <begin position="16"/>
        <end position="34"/>
    </location>
</feature>
<protein>
    <submittedName>
        <fullName evidence="2">DUF1345 domain-containing protein</fullName>
    </submittedName>
</protein>
<sequence>MNLLHPFKHYYQTRPRLLAAFLLGVVSFFLLPANQSLLQRLLISWNVLAWIYLLFLWWMMVRTPAKDIARIARAQDESAATVLALVCITCLVSMMTILFELGTVKHLNGSAKAVHIAITASTLVVSWFLLPTAFTLHYAHTHYLNADGEKKVLLFPDKIPLPEYWDFAYFSFTIAVAAQTADVGTGNTAVRRLTLLQAVLSFVFNLAVLGLSINVGAGMLS</sequence>
<dbReference type="EMBL" id="CP114058">
    <property type="protein sequence ID" value="WAS99891.1"/>
    <property type="molecule type" value="Genomic_DNA"/>
</dbReference>
<reference evidence="2" key="1">
    <citation type="submission" date="2022-12" db="EMBL/GenBank/DDBJ databases">
        <title>Complete genome sequence of an Australian strain of Rouxiella badensis DAR84756 and resolution of the R. badensis DSM100043 and R. chamberiensis DSM28324 genomes.</title>
        <authorList>
            <person name="Paul S."/>
            <person name="Anderson P.J."/>
            <person name="Maynard G."/>
            <person name="Dyall-Smith M."/>
            <person name="Kudinha T."/>
        </authorList>
    </citation>
    <scope>NUCLEOTIDE SEQUENCE</scope>
    <source>
        <strain evidence="2">DSM 28324</strain>
    </source>
</reference>
<name>A0ABY7HLG3_9GAMM</name>
<proteinExistence type="predicted"/>
<dbReference type="RefSeq" id="WP_045046129.1">
    <property type="nucleotide sequence ID" value="NZ_CP114058.1"/>
</dbReference>
<dbReference type="Proteomes" id="UP001164712">
    <property type="component" value="Chromosome"/>
</dbReference>
<keyword evidence="1" id="KW-0472">Membrane</keyword>
<feature type="transmembrane region" description="Helical" evidence="1">
    <location>
        <begin position="193"/>
        <end position="213"/>
    </location>
</feature>